<dbReference type="EMBL" id="MUGY01000002">
    <property type="protein sequence ID" value="OXA97737.1"/>
    <property type="molecule type" value="Genomic_DNA"/>
</dbReference>
<keyword evidence="4" id="KW-1185">Reference proteome</keyword>
<dbReference type="RefSeq" id="WP_035621116.1">
    <property type="nucleotide sequence ID" value="NZ_JBEWQG010000007.1"/>
</dbReference>
<name>A0A086AJT0_FLAHY</name>
<organism evidence="1 3">
    <name type="scientific">Flavobacterium hydatis</name>
    <name type="common">Cytophaga aquatilis</name>
    <dbReference type="NCBI Taxonomy" id="991"/>
    <lineage>
        <taxon>Bacteria</taxon>
        <taxon>Pseudomonadati</taxon>
        <taxon>Bacteroidota</taxon>
        <taxon>Flavobacteriia</taxon>
        <taxon>Flavobacteriales</taxon>
        <taxon>Flavobacteriaceae</taxon>
        <taxon>Flavobacterium</taxon>
    </lineage>
</organism>
<dbReference type="AlphaFoldDB" id="A0A086AJT0"/>
<dbReference type="Proteomes" id="UP000028712">
    <property type="component" value="Unassembled WGS sequence"/>
</dbReference>
<dbReference type="Proteomes" id="UP000198424">
    <property type="component" value="Unassembled WGS sequence"/>
</dbReference>
<evidence type="ECO:0000313" key="2">
    <source>
        <dbReference type="EMBL" id="OXA97737.1"/>
    </source>
</evidence>
<dbReference type="OrthoDB" id="789080at2"/>
<gene>
    <name evidence="2" type="ORF">B0A62_02445</name>
    <name evidence="1" type="ORF">IW20_09260</name>
</gene>
<reference evidence="1 3" key="1">
    <citation type="submission" date="2014-07" db="EMBL/GenBank/DDBJ databases">
        <title>Genome of Flavobacterium hydatis DSM 2063.</title>
        <authorList>
            <person name="Pipes S.E."/>
            <person name="Stropko S.J."/>
            <person name="Newman J.D."/>
        </authorList>
    </citation>
    <scope>NUCLEOTIDE SEQUENCE [LARGE SCALE GENOMIC DNA]</scope>
    <source>
        <strain evidence="1 3">DSM 2063</strain>
    </source>
</reference>
<accession>A0A086AJT0</accession>
<reference evidence="2 4" key="2">
    <citation type="submission" date="2016-11" db="EMBL/GenBank/DDBJ databases">
        <title>Whole genomes of Flavobacteriaceae.</title>
        <authorList>
            <person name="Stine C."/>
            <person name="Li C."/>
            <person name="Tadesse D."/>
        </authorList>
    </citation>
    <scope>NUCLEOTIDE SEQUENCE [LARGE SCALE GENOMIC DNA]</scope>
    <source>
        <strain evidence="2 4">ATCC 29551</strain>
    </source>
</reference>
<dbReference type="eggNOG" id="ENOG5030BPW">
    <property type="taxonomic scope" value="Bacteria"/>
</dbReference>
<dbReference type="EMBL" id="JPRM01000012">
    <property type="protein sequence ID" value="KFF16944.1"/>
    <property type="molecule type" value="Genomic_DNA"/>
</dbReference>
<evidence type="ECO:0000313" key="1">
    <source>
        <dbReference type="EMBL" id="KFF16944.1"/>
    </source>
</evidence>
<protein>
    <submittedName>
        <fullName evidence="1">Uncharacterized protein</fullName>
    </submittedName>
</protein>
<sequence length="417" mass="48402">MKLHIEIWVQEKGYSANVQELFKESTICYKNNAYRASLLFSYLGFLTIIKEKLINSKPPTAYNAGEWLAQLGKIKNDRIWEEEVFTALVKMDRPVFLMSEDLRDQIKYWRSRRNDCAHYKDNEIDSHHTDAFWSFLKSNIGKITVEGGMQSLLLKFDEHFDPTQTPKDSDYTHLIHDIDQSVLQAELELFFKNVYTITESRVYWESEILEVYNKILKLSSPRVQGALIQYLKASKKDIAFLLFNPERIFDFGYGAKEIRKIWFERMLAAQSTGNPFNLYAFLLQNNIIPKDEIPEANEKIFNSYKQQGPAKIPENKDLDTLKANGFFQSVFDIAITKKDLKDYLWVNGKCDLIGCFIENHPLNPDTVSSIIRNAQHRNPSQWLVKRVQNIFLSTPEIKSKFIAIAATAGLPVPVDFQ</sequence>
<evidence type="ECO:0000313" key="3">
    <source>
        <dbReference type="Proteomes" id="UP000028712"/>
    </source>
</evidence>
<evidence type="ECO:0000313" key="4">
    <source>
        <dbReference type="Proteomes" id="UP000198424"/>
    </source>
</evidence>
<proteinExistence type="predicted"/>
<comment type="caution">
    <text evidence="1">The sequence shown here is derived from an EMBL/GenBank/DDBJ whole genome shotgun (WGS) entry which is preliminary data.</text>
</comment>